<feature type="domain" description="Schizont-infected cell agglutination C-terminal" evidence="4">
    <location>
        <begin position="517"/>
        <end position="579"/>
    </location>
</feature>
<keyword evidence="3" id="KW-0472">Membrane</keyword>
<dbReference type="AlphaFoldDB" id="A0A1J1GPI5"/>
<feature type="compositionally biased region" description="Basic and acidic residues" evidence="2">
    <location>
        <begin position="447"/>
        <end position="458"/>
    </location>
</feature>
<sequence length="839" mass="99251">MSAKKEFRKRKTRNTSTYGLQYDNWKKNVTSQIDFKLNDAYIEKDSDKRRDICEDFNTYADKKKQEFMDEKCDSLNVQGESKYKCSDAWSQIEAHIIDVIKERPGHPCNRTSISKNLNADTIKPIISATTSIDTKNPKSLSLSTFKPPLSPSPVILSQQKSASSPSNVSISTSAPVSASTTIISTLNASILSDHSVSSNIAVGYINNNALNNTNSISPTLPSPVESIDYKNISPTNSVITKPTGTTPGITTTPVIIPLSIGFGSLFGILILLIFLYKCTPIGSWLGNRKSRKKKKQKKRKKIQIHRASRFPEFPYEKLESNMKNLGTYNKTNNFICEITLEKEINVNERYDQKLKENEHKEKIENIEQNERYEREESKKIEHKGKSEKIEVEQNERYGRGESKKIEHKGTNEKIEVEQDEKYERGESKKIEHKEKIEKLVQNEIFGKEKSKENEHKEEIEDVEQDERYGKEESKNIEHKEKVEEHNETYCKEDSSENENKEKSEKIEQNEGNIEAKRNVVGKRKIWKWKTVIEIHMIILEECQKEEWELNRREFLNICLEEFKEKDIYPNVINRDMLVETDQEKITSIFLEEKPLWKIWTEWNSKLIEKWKKEPWFKNLKKEWKKEVNESIELIEKEEMMKGTKKGTINPMLEKQKIIWKKWIQKQNKLHTFDDEELLKQLLVEYETEEEMKKNVEAIYREKIRIDIEEKDKAFKDSNKNELLSRLKIEIHMMVLDECKKEEWIRNKKEFFKICIGELKLQDNSNEKELLEIEEEIMKNITLKKKKEELEKFKKEKCFIELKQEWMNNERKYMEEVNKENLLRVNEERIENPMLQKQKI</sequence>
<protein>
    <submittedName>
        <fullName evidence="5">Surface-associated interspersed protein (SURFIN)</fullName>
    </submittedName>
</protein>
<dbReference type="VEuPathDB" id="PlasmoDB:PRELSG_9901000"/>
<organism evidence="5 6">
    <name type="scientific">Plasmodium relictum</name>
    <dbReference type="NCBI Taxonomy" id="85471"/>
    <lineage>
        <taxon>Eukaryota</taxon>
        <taxon>Sar</taxon>
        <taxon>Alveolata</taxon>
        <taxon>Apicomplexa</taxon>
        <taxon>Aconoidasida</taxon>
        <taxon>Haemosporida</taxon>
        <taxon>Plasmodiidae</taxon>
        <taxon>Plasmodium</taxon>
        <taxon>Plasmodium (Haemamoeba)</taxon>
    </lineage>
</organism>
<gene>
    <name evidence="5" type="ORF">PRELSG_9901000</name>
</gene>
<accession>A0A1J1GPI5</accession>
<dbReference type="Pfam" id="PF12879">
    <property type="entry name" value="SICA_C"/>
    <property type="match status" value="1"/>
</dbReference>
<dbReference type="GeneID" id="39739121"/>
<dbReference type="EMBL" id="CVMU01000445">
    <property type="protein sequence ID" value="CRG85654.1"/>
    <property type="molecule type" value="Genomic_DNA"/>
</dbReference>
<name>A0A1J1GPI5_PLARL</name>
<keyword evidence="6" id="KW-1185">Reference proteome</keyword>
<reference evidence="5 6" key="1">
    <citation type="submission" date="2015-04" db="EMBL/GenBank/DDBJ databases">
        <authorList>
            <consortium name="Pathogen Informatics"/>
        </authorList>
    </citation>
    <scope>NUCLEOTIDE SEQUENCE [LARGE SCALE GENOMIC DNA]</scope>
    <source>
        <strain evidence="5 6">SGS1</strain>
    </source>
</reference>
<evidence type="ECO:0000313" key="6">
    <source>
        <dbReference type="Proteomes" id="UP000220158"/>
    </source>
</evidence>
<evidence type="ECO:0000256" key="2">
    <source>
        <dbReference type="SAM" id="MobiDB-lite"/>
    </source>
</evidence>
<evidence type="ECO:0000256" key="1">
    <source>
        <dbReference type="SAM" id="Coils"/>
    </source>
</evidence>
<keyword evidence="3" id="KW-1133">Transmembrane helix</keyword>
<dbReference type="KEGG" id="prel:PRELSG_9901000"/>
<evidence type="ECO:0000313" key="5">
    <source>
        <dbReference type="EMBL" id="CRG85654.1"/>
    </source>
</evidence>
<dbReference type="Proteomes" id="UP000220158">
    <property type="component" value="Unassembled WGS sequence"/>
</dbReference>
<keyword evidence="3" id="KW-0812">Transmembrane</keyword>
<feature type="coiled-coil region" evidence="1">
    <location>
        <begin position="340"/>
        <end position="375"/>
    </location>
</feature>
<feature type="non-terminal residue" evidence="5">
    <location>
        <position position="839"/>
    </location>
</feature>
<evidence type="ECO:0000256" key="3">
    <source>
        <dbReference type="SAM" id="Phobius"/>
    </source>
</evidence>
<feature type="transmembrane region" description="Helical" evidence="3">
    <location>
        <begin position="254"/>
        <end position="276"/>
    </location>
</feature>
<proteinExistence type="predicted"/>
<keyword evidence="1" id="KW-0175">Coiled coil</keyword>
<feature type="region of interest" description="Disordered" evidence="2">
    <location>
        <begin position="447"/>
        <end position="507"/>
    </location>
</feature>
<dbReference type="InterPro" id="IPR024288">
    <property type="entry name" value="SICA_C"/>
</dbReference>
<dbReference type="RefSeq" id="XP_028531334.1">
    <property type="nucleotide sequence ID" value="XM_028677590.1"/>
</dbReference>
<feature type="compositionally biased region" description="Basic and acidic residues" evidence="2">
    <location>
        <begin position="465"/>
        <end position="507"/>
    </location>
</feature>
<evidence type="ECO:0000259" key="4">
    <source>
        <dbReference type="Pfam" id="PF12879"/>
    </source>
</evidence>